<accession>A0A654TQ73</accession>
<evidence type="ECO:0008006" key="5">
    <source>
        <dbReference type="Google" id="ProtNLM"/>
    </source>
</evidence>
<dbReference type="Proteomes" id="UP000049023">
    <property type="component" value="Unassembled WGS sequence"/>
</dbReference>
<evidence type="ECO:0000313" key="4">
    <source>
        <dbReference type="Proteomes" id="UP000049023"/>
    </source>
</evidence>
<dbReference type="AlphaFoldDB" id="A0A654TQ73"/>
<proteinExistence type="predicted"/>
<reference evidence="3 4" key="1">
    <citation type="submission" date="2015-03" db="EMBL/GenBank/DDBJ databases">
        <authorList>
            <consortium name="Pathogen Informatics"/>
        </authorList>
    </citation>
    <scope>NUCLEOTIDE SEQUENCE [LARGE SCALE GENOMIC DNA]</scope>
    <source>
        <strain evidence="2 4">Bir 187</strain>
        <strain evidence="1 3">H09601792</strain>
    </source>
</reference>
<sequence>MLTRESRHLSRRVQIKQINLNYDRGRLPVVAGCVFRYIAYHGRSRENGYRLGILQHRRNAVIVNAILWS</sequence>
<evidence type="ECO:0000313" key="2">
    <source>
        <dbReference type="EMBL" id="CKT05727.1"/>
    </source>
</evidence>
<dbReference type="EMBL" id="CNFU01001123">
    <property type="protein sequence ID" value="CKT05727.1"/>
    <property type="molecule type" value="Genomic_DNA"/>
</dbReference>
<evidence type="ECO:0000313" key="3">
    <source>
        <dbReference type="Proteomes" id="UP000046947"/>
    </source>
</evidence>
<dbReference type="Proteomes" id="UP000046947">
    <property type="component" value="Unassembled WGS sequence"/>
</dbReference>
<organism evidence="1 3">
    <name type="scientific">Mycobacterium tuberculosis</name>
    <dbReference type="NCBI Taxonomy" id="1773"/>
    <lineage>
        <taxon>Bacteria</taxon>
        <taxon>Bacillati</taxon>
        <taxon>Actinomycetota</taxon>
        <taxon>Actinomycetes</taxon>
        <taxon>Mycobacteriales</taxon>
        <taxon>Mycobacteriaceae</taxon>
        <taxon>Mycobacterium</taxon>
        <taxon>Mycobacterium tuberculosis complex</taxon>
    </lineage>
</organism>
<evidence type="ECO:0000313" key="1">
    <source>
        <dbReference type="EMBL" id="CFE60834.1"/>
    </source>
</evidence>
<protein>
    <recommendedName>
        <fullName evidence="5">Transposase</fullName>
    </recommendedName>
</protein>
<name>A0A654TQ73_MYCTX</name>
<gene>
    <name evidence="1" type="ORF">ERS007688_02914</name>
    <name evidence="2" type="ORF">ERS027661_03879</name>
</gene>
<dbReference type="EMBL" id="CFOH01000552">
    <property type="protein sequence ID" value="CFE60834.1"/>
    <property type="molecule type" value="Genomic_DNA"/>
</dbReference>